<dbReference type="RefSeq" id="WP_150646577.1">
    <property type="nucleotide sequence ID" value="NZ_CABPSO010000015.1"/>
</dbReference>
<dbReference type="EMBL" id="CABPSO010000015">
    <property type="protein sequence ID" value="VVE71292.1"/>
    <property type="molecule type" value="Genomic_DNA"/>
</dbReference>
<sequence length="142" mass="16104">MKTQISVPVGTELFLTLVDFLRSNGDPRDPVEVVSTAVEYWLDNASWKQELLTKSSTRGYQWKSLFLPDGTEIRMQYKGSYFYAKVEGDEIIYDGKSISPGSLANTIANSSRNAWRDLWIKRPADTEWRLADECRGDGLDSA</sequence>
<protein>
    <recommendedName>
        <fullName evidence="3">DUF2924 domain-containing protein</fullName>
    </recommendedName>
</protein>
<gene>
    <name evidence="1" type="ORF">PPN31119_03888</name>
</gene>
<proteinExistence type="predicted"/>
<evidence type="ECO:0000313" key="1">
    <source>
        <dbReference type="EMBL" id="VVE71292.1"/>
    </source>
</evidence>
<dbReference type="Proteomes" id="UP000361468">
    <property type="component" value="Unassembled WGS sequence"/>
</dbReference>
<evidence type="ECO:0000313" key="2">
    <source>
        <dbReference type="Proteomes" id="UP000361468"/>
    </source>
</evidence>
<accession>A0ABY6WSE5</accession>
<reference evidence="1 2" key="1">
    <citation type="submission" date="2019-08" db="EMBL/GenBank/DDBJ databases">
        <authorList>
            <person name="Peeters C."/>
        </authorList>
    </citation>
    <scope>NUCLEOTIDE SEQUENCE [LARGE SCALE GENOMIC DNA]</scope>
    <source>
        <strain evidence="1 2">LMG 31119</strain>
    </source>
</reference>
<keyword evidence="2" id="KW-1185">Reference proteome</keyword>
<name>A0ABY6WSE5_9BURK</name>
<organism evidence="1 2">
    <name type="scientific">Pandoraea pnomenusa</name>
    <dbReference type="NCBI Taxonomy" id="93220"/>
    <lineage>
        <taxon>Bacteria</taxon>
        <taxon>Pseudomonadati</taxon>
        <taxon>Pseudomonadota</taxon>
        <taxon>Betaproteobacteria</taxon>
        <taxon>Burkholderiales</taxon>
        <taxon>Burkholderiaceae</taxon>
        <taxon>Pandoraea</taxon>
    </lineage>
</organism>
<evidence type="ECO:0008006" key="3">
    <source>
        <dbReference type="Google" id="ProtNLM"/>
    </source>
</evidence>
<comment type="caution">
    <text evidence="1">The sequence shown here is derived from an EMBL/GenBank/DDBJ whole genome shotgun (WGS) entry which is preliminary data.</text>
</comment>